<feature type="non-terminal residue" evidence="1">
    <location>
        <position position="1"/>
    </location>
</feature>
<dbReference type="EMBL" id="BART01029007">
    <property type="protein sequence ID" value="GAG95968.1"/>
    <property type="molecule type" value="Genomic_DNA"/>
</dbReference>
<accession>X1CID1</accession>
<organism evidence="1">
    <name type="scientific">marine sediment metagenome</name>
    <dbReference type="NCBI Taxonomy" id="412755"/>
    <lineage>
        <taxon>unclassified sequences</taxon>
        <taxon>metagenomes</taxon>
        <taxon>ecological metagenomes</taxon>
    </lineage>
</organism>
<reference evidence="1" key="1">
    <citation type="journal article" date="2014" name="Front. Microbiol.">
        <title>High frequency of phylogenetically diverse reductive dehalogenase-homologous genes in deep subseafloor sedimentary metagenomes.</title>
        <authorList>
            <person name="Kawai M."/>
            <person name="Futagami T."/>
            <person name="Toyoda A."/>
            <person name="Takaki Y."/>
            <person name="Nishi S."/>
            <person name="Hori S."/>
            <person name="Arai W."/>
            <person name="Tsubouchi T."/>
            <person name="Morono Y."/>
            <person name="Uchiyama I."/>
            <person name="Ito T."/>
            <person name="Fujiyama A."/>
            <person name="Inagaki F."/>
            <person name="Takami H."/>
        </authorList>
    </citation>
    <scope>NUCLEOTIDE SEQUENCE</scope>
    <source>
        <strain evidence="1">Expedition CK06-06</strain>
    </source>
</reference>
<gene>
    <name evidence="1" type="ORF">S01H4_51005</name>
</gene>
<name>X1CID1_9ZZZZ</name>
<sequence>TWKLSREWRSVENDNGRTIMLPDPSEPPVRTRVEELEPNVWKITLPWSQEALNQAAYEMTFWYMSQVGRHVYTEKNMPKGWEYMMPEEAGYNAIKMMLYYIPLRYVSKRQERLAVRLYNVYCFGYPLGVDSKEMLWPEDFPNKYENRNGGNSI</sequence>
<evidence type="ECO:0000313" key="1">
    <source>
        <dbReference type="EMBL" id="GAG95968.1"/>
    </source>
</evidence>
<proteinExistence type="predicted"/>
<dbReference type="AlphaFoldDB" id="X1CID1"/>
<protein>
    <submittedName>
        <fullName evidence="1">Uncharacterized protein</fullName>
    </submittedName>
</protein>
<comment type="caution">
    <text evidence="1">The sequence shown here is derived from an EMBL/GenBank/DDBJ whole genome shotgun (WGS) entry which is preliminary data.</text>
</comment>